<protein>
    <submittedName>
        <fullName evidence="5">DUF4132 domain-containing protein</fullName>
    </submittedName>
</protein>
<evidence type="ECO:0000313" key="6">
    <source>
        <dbReference type="Proteomes" id="UP000316968"/>
    </source>
</evidence>
<feature type="region of interest" description="Disordered" evidence="1">
    <location>
        <begin position="1451"/>
        <end position="1470"/>
    </location>
</feature>
<dbReference type="Proteomes" id="UP000316968">
    <property type="component" value="Chromosome"/>
</dbReference>
<proteinExistence type="predicted"/>
<dbReference type="RefSeq" id="WP_141448613.1">
    <property type="nucleotide sequence ID" value="NZ_CP041217.1"/>
</dbReference>
<accession>A0A4Y6UWH3</accession>
<name>A0A4Y6UWH3_SACBS</name>
<dbReference type="InterPro" id="IPR056639">
    <property type="entry name" value="DUF7737"/>
</dbReference>
<keyword evidence="6" id="KW-1185">Reference proteome</keyword>
<feature type="domain" description="DUF4132" evidence="2">
    <location>
        <begin position="1315"/>
        <end position="1450"/>
    </location>
</feature>
<evidence type="ECO:0000256" key="1">
    <source>
        <dbReference type="SAM" id="MobiDB-lite"/>
    </source>
</evidence>
<dbReference type="InterPro" id="IPR025406">
    <property type="entry name" value="DUF4132"/>
</dbReference>
<evidence type="ECO:0000259" key="3">
    <source>
        <dbReference type="Pfam" id="PF18991"/>
    </source>
</evidence>
<reference evidence="5 6" key="1">
    <citation type="submission" date="2019-06" db="EMBL/GenBank/DDBJ databases">
        <title>Saccharibacillus brassicae sp. nov., an endophytic bacterium isolated from Chinese cabbage seeds (Brassica pekinensis).</title>
        <authorList>
            <person name="Jiang L."/>
            <person name="Lee J."/>
            <person name="Kim S.W."/>
        </authorList>
    </citation>
    <scope>NUCLEOTIDE SEQUENCE [LARGE SCALE GENOMIC DNA]</scope>
    <source>
        <strain evidence="6">KCTC 43072 / ATSA2</strain>
    </source>
</reference>
<sequence>MNEEEQFRQEEQYFETFKKTAGRLAGPDAELAACLCEIVEEGYVSEHQESVRNMRRLLLERAQGDKGSLLRPLEEVMSALAGEPAAQRVRRMAQQAADYPYSSGYMRRPFRTADLSAHLTRVLTNLVGHLWMEASDFSLDLYLTQRDYSNSNGRTRSFYRISQSLPDLIAQKLDEREAGVESALRDIVLGENQTALLSREMLAGMLMSHRPDMHGLVGDLLVAARLQEGLRQSIVESMDFGTPEAFSYLLKLILDQGFVRYASVVRAAGVWTGLPFEASDSRVAAKMLERLHAALSDPKTRAGWLESDNAQEVYASLFAQAWIEEAELPEQVRGIMAGSVHYRKVAAQYVLSMSQRSELKHASAVELLHGGERDPELLHWMLVNYTYEYAVQWGMPDEDGPPMPWLEGGPSKLDLREAPELSDKAERRRQFEAFASLLGDGPAKPVTGISGALEFLSYTYEPADVLRKMMYLAAYDMDPEWVGRLIGLSGSMSADSRHDLLKFFLTRPDSAEQRAFIFDTLADKNIRNRETALKRAVMLQLSDDELRRVESMLKLKTGSLRQSAIALLLGQPREALASALNRLLGAKAELQRLAGLELLTELSADPERAGDYEALLPLAQQVAEPTPKESQLLQKLDAPQRSEQAAAKGFGLCDPEAIEPWLLEASGPQADFDRLFSLDPERAGAFIRGLDELIHTLRDTEYEVEHYAGATEKLLLGAEFRPFSYGAIGSYNAALEPDYKRESALDRYPLADEWRKYVQESGFGPEELFGLYLIASTKRLSGKVGDHYGEFAPYYDYQKMQRMPLLADWREEYVQGLYPLESLRAGWQVLEDCRYAAAVAMLLGAFFEDSAPEISFDAAASALERLFAQFPGDAPEEDRPIWLVLAQDWNALLRRRAYDDASFKRCISLGYRYDKARRSFNGQRGSSLDIRLLFKAHTLGVLGDNEIYKQLLGEEAPYLLRTLTSNPPEELTRSEALQGILRTIVDRLLDIELARGDLATEATSYTSALQRIEGVDVLLRILVSLGGETFVRGYIYGYGDNLTKKESLSALLKNCYPAEGDDAAALAVKLQGTGLSERRLLEASMYAPQWIEIVAEHLDWPGLRSAAWYFHAHINESFSAEKETIVAHYSPITPQEFNDGAFDVKWFEEAYKALGAERFKLLYDCAKYISGGSNHRRSQLFADAVLGRLKLGEVRAQVAAKRGKDQLLAYSLIPLARSKEKDLRERYDYIRKFLLESRQFGAQRRASESAAGQIALGNLARSAGYADAIRLQWDMEAGKMDDLRVHMQPTEVGDVRMKLVIDERGLPEIEVEKGGKALKSIPSRLNKDEGVVRLKEIKADLTEQHRRFVRELERSMETAAAFSVSELLKLHGNPVVSPLLDTLVFRLEETSPELPRVGYFRADDSSLLDIAGGGNLPLDGEAALVLAHPVDLHASGQWPLFQRDLIERGLRDGQDGKGGQNGPAGRAQAQRQPFKQIFRELYLPNADERASGAFSSRYAGHQVQPGKTVALLRGRGWTVSYEEGLQRVDYSRNMIATLYAMADWFSPADTEAPALETIRFSDRRTHRPIPLADVPPVLFSEIMRDADLVVSVAHVGGVDPEASLTTIELRTAIVRESLLLLGKNNVRIDGSYARIDGTLGEYAVHLGSGIAYKQATGALNIIPVHAGQRGRFFLPFLDEDPRTAEILSKIVLLAEDGQIKDPQILEQIKG</sequence>
<evidence type="ECO:0000259" key="4">
    <source>
        <dbReference type="Pfam" id="PF24879"/>
    </source>
</evidence>
<dbReference type="Pfam" id="PF24879">
    <property type="entry name" value="DUF7737"/>
    <property type="match status" value="1"/>
</dbReference>
<dbReference type="Pfam" id="PF13569">
    <property type="entry name" value="DUF4132"/>
    <property type="match status" value="2"/>
</dbReference>
<dbReference type="EMBL" id="CP041217">
    <property type="protein sequence ID" value="QDH22069.1"/>
    <property type="molecule type" value="Genomic_DNA"/>
</dbReference>
<gene>
    <name evidence="5" type="ORF">FFV09_15185</name>
</gene>
<feature type="domain" description="DUF7737" evidence="4">
    <location>
        <begin position="1608"/>
        <end position="1708"/>
    </location>
</feature>
<feature type="domain" description="DUF4132" evidence="2">
    <location>
        <begin position="1471"/>
        <end position="1517"/>
    </location>
</feature>
<dbReference type="OrthoDB" id="9763697at2"/>
<evidence type="ECO:0000313" key="5">
    <source>
        <dbReference type="EMBL" id="QDH22069.1"/>
    </source>
</evidence>
<dbReference type="KEGG" id="saca:FFV09_15185"/>
<dbReference type="InterPro" id="IPR043782">
    <property type="entry name" value="DUF5724"/>
</dbReference>
<dbReference type="Pfam" id="PF18991">
    <property type="entry name" value="DUF5724"/>
    <property type="match status" value="1"/>
</dbReference>
<organism evidence="5 6">
    <name type="scientific">Saccharibacillus brassicae</name>
    <dbReference type="NCBI Taxonomy" id="2583377"/>
    <lineage>
        <taxon>Bacteria</taxon>
        <taxon>Bacillati</taxon>
        <taxon>Bacillota</taxon>
        <taxon>Bacilli</taxon>
        <taxon>Bacillales</taxon>
        <taxon>Paenibacillaceae</taxon>
        <taxon>Saccharibacillus</taxon>
    </lineage>
</organism>
<feature type="domain" description="DUF5724" evidence="3">
    <location>
        <begin position="44"/>
        <end position="1275"/>
    </location>
</feature>
<evidence type="ECO:0000259" key="2">
    <source>
        <dbReference type="Pfam" id="PF13569"/>
    </source>
</evidence>